<evidence type="ECO:0008006" key="4">
    <source>
        <dbReference type="Google" id="ProtNLM"/>
    </source>
</evidence>
<dbReference type="Pfam" id="PF14038">
    <property type="entry name" value="YqzE"/>
    <property type="match status" value="1"/>
</dbReference>
<dbReference type="EMBL" id="BAAADS010000012">
    <property type="protein sequence ID" value="GAA0602561.1"/>
    <property type="molecule type" value="Genomic_DNA"/>
</dbReference>
<gene>
    <name evidence="2" type="ORF">GCM10009001_19400</name>
</gene>
<protein>
    <recommendedName>
        <fullName evidence="4">YqzE family protein</fullName>
    </recommendedName>
</protein>
<reference evidence="3" key="1">
    <citation type="journal article" date="2019" name="Int. J. Syst. Evol. Microbiol.">
        <title>The Global Catalogue of Microorganisms (GCM) 10K type strain sequencing project: providing services to taxonomists for standard genome sequencing and annotation.</title>
        <authorList>
            <consortium name="The Broad Institute Genomics Platform"/>
            <consortium name="The Broad Institute Genome Sequencing Center for Infectious Disease"/>
            <person name="Wu L."/>
            <person name="Ma J."/>
        </authorList>
    </citation>
    <scope>NUCLEOTIDE SEQUENCE [LARGE SCALE GENOMIC DNA]</scope>
    <source>
        <strain evidence="3">JCM 15395</strain>
    </source>
</reference>
<dbReference type="RefSeq" id="WP_343812478.1">
    <property type="nucleotide sequence ID" value="NZ_BAAADS010000012.1"/>
</dbReference>
<dbReference type="InterPro" id="IPR025622">
    <property type="entry name" value="YqzE"/>
</dbReference>
<evidence type="ECO:0000256" key="1">
    <source>
        <dbReference type="SAM" id="MobiDB-lite"/>
    </source>
</evidence>
<evidence type="ECO:0000313" key="2">
    <source>
        <dbReference type="EMBL" id="GAA0602561.1"/>
    </source>
</evidence>
<proteinExistence type="predicted"/>
<comment type="caution">
    <text evidence="2">The sequence shown here is derived from an EMBL/GenBank/DDBJ whole genome shotgun (WGS) entry which is preliminary data.</text>
</comment>
<keyword evidence="3" id="KW-1185">Reference proteome</keyword>
<sequence>MNSNEYIKFMTQEFTSYIDSTSEERKSRKSNRKSEPSAYSSKWLGVLPFALKSAIRKNSS</sequence>
<evidence type="ECO:0000313" key="3">
    <source>
        <dbReference type="Proteomes" id="UP001500866"/>
    </source>
</evidence>
<feature type="region of interest" description="Disordered" evidence="1">
    <location>
        <begin position="19"/>
        <end position="38"/>
    </location>
</feature>
<organism evidence="2 3">
    <name type="scientific">Virgibacillus siamensis</name>
    <dbReference type="NCBI Taxonomy" id="480071"/>
    <lineage>
        <taxon>Bacteria</taxon>
        <taxon>Bacillati</taxon>
        <taxon>Bacillota</taxon>
        <taxon>Bacilli</taxon>
        <taxon>Bacillales</taxon>
        <taxon>Bacillaceae</taxon>
        <taxon>Virgibacillus</taxon>
    </lineage>
</organism>
<accession>A0ABP3R4S5</accession>
<dbReference type="Proteomes" id="UP001500866">
    <property type="component" value="Unassembled WGS sequence"/>
</dbReference>
<name>A0ABP3R4S5_9BACI</name>